<reference evidence="2 3" key="1">
    <citation type="journal article" date="2020" name="G3 (Bethesda)">
        <title>Improved Reference Genome for Cyclotella cryptica CCMP332, a Model for Cell Wall Morphogenesis, Salinity Adaptation, and Lipid Production in Diatoms (Bacillariophyta).</title>
        <authorList>
            <person name="Roberts W.R."/>
            <person name="Downey K.M."/>
            <person name="Ruck E.C."/>
            <person name="Traller J.C."/>
            <person name="Alverson A.J."/>
        </authorList>
    </citation>
    <scope>NUCLEOTIDE SEQUENCE [LARGE SCALE GENOMIC DNA]</scope>
    <source>
        <strain evidence="2 3">CCMP332</strain>
    </source>
</reference>
<evidence type="ECO:0000313" key="2">
    <source>
        <dbReference type="EMBL" id="KAL3802689.1"/>
    </source>
</evidence>
<proteinExistence type="predicted"/>
<protein>
    <submittedName>
        <fullName evidence="2">Uncharacterized protein</fullName>
    </submittedName>
</protein>
<dbReference type="Proteomes" id="UP001516023">
    <property type="component" value="Unassembled WGS sequence"/>
</dbReference>
<name>A0ABD3QQK6_9STRA</name>
<accession>A0ABD3QQK6</accession>
<evidence type="ECO:0000256" key="1">
    <source>
        <dbReference type="SAM" id="MobiDB-lite"/>
    </source>
</evidence>
<sequence>MKVRFFTTSCFPLALLLQTQFLPFLAFGFSISRHHKIRSYHPNYHSSQRPKFRSVYPTLDKASQQLSFSLSHDGPSNSRDESKSDFGSLAVAGASVSPLGFLVLAKSSYTYDRQQLDIAFPIQLTSSGTSTASNDNTDKAISRKMTIPSLFQENIDQTSVTTPEALTFLQLLNGVDMATPILPPDTLSLICIWYAFLLDRGAGGDTGALQIEDELGLDSNASTDPAEFQRALDYIRHMVETTLPPSSPGVSSNNMLASSQWKRSRVVLPSVRLHGVRVEGAETSIPTKQKEQQYEFNIKTVPLKFVLECSVDDGSKRLEIPLFAIPDRYDQNPLEAREPFEISNEVLRELSHSFNGGTSASFVSLSLWNRYKKSSGGDRYGDAPTLKVSHRLLNQLSYLQQEAESSRKEGGAGAIRYCWVAPQTLDSENRNTKLDTLIQSAGLQMYRPLSELKKPDQRILQHLKEQSFGKSSTSSRGDDTMSKSVVVSGTSKQNQKALTLEQQAIQQRLKSAWKVATEKNDSEALKKIQKAMHDFEKQLDLKSDEEEPKKSDDNDDSSLQKIRRAMKADETDNDDEVVSLITELEEAMDESDFDTD</sequence>
<dbReference type="AlphaFoldDB" id="A0ABD3QQK6"/>
<feature type="compositionally biased region" description="Basic and acidic residues" evidence="1">
    <location>
        <begin position="537"/>
        <end position="552"/>
    </location>
</feature>
<comment type="caution">
    <text evidence="2">The sequence shown here is derived from an EMBL/GenBank/DDBJ whole genome shotgun (WGS) entry which is preliminary data.</text>
</comment>
<dbReference type="EMBL" id="JABMIG020000018">
    <property type="protein sequence ID" value="KAL3802689.1"/>
    <property type="molecule type" value="Genomic_DNA"/>
</dbReference>
<organism evidence="2 3">
    <name type="scientific">Cyclotella cryptica</name>
    <dbReference type="NCBI Taxonomy" id="29204"/>
    <lineage>
        <taxon>Eukaryota</taxon>
        <taxon>Sar</taxon>
        <taxon>Stramenopiles</taxon>
        <taxon>Ochrophyta</taxon>
        <taxon>Bacillariophyta</taxon>
        <taxon>Coscinodiscophyceae</taxon>
        <taxon>Thalassiosirophycidae</taxon>
        <taxon>Stephanodiscales</taxon>
        <taxon>Stephanodiscaceae</taxon>
        <taxon>Cyclotella</taxon>
    </lineage>
</organism>
<feature type="region of interest" description="Disordered" evidence="1">
    <location>
        <begin position="537"/>
        <end position="560"/>
    </location>
</feature>
<keyword evidence="3" id="KW-1185">Reference proteome</keyword>
<gene>
    <name evidence="2" type="ORF">HJC23_012013</name>
</gene>
<evidence type="ECO:0000313" key="3">
    <source>
        <dbReference type="Proteomes" id="UP001516023"/>
    </source>
</evidence>